<proteinExistence type="predicted"/>
<accession>A0AAI9N4P8</accession>
<evidence type="ECO:0000256" key="1">
    <source>
        <dbReference type="SAM" id="Phobius"/>
    </source>
</evidence>
<sequence length="501" mass="55532">MAATSWPARLRRWTYLTHRWCGVAGCLLMALWFASGVVMLFVGYPKLTPWDRLAALPALEAGSKLPGPPPQARAGALVLNAASGQPRYLLRQKDGSLLSLDAASGTTQTQFDRDAALRSARLFRPGAEAHYLGQLHEDRWTHARSLDAHRPLHQIMLDDAAHTLVYVSSHTGEVVMQATRLQRGWNYVGAWLHWLYVFKNQPVDPVWTWTVIALSAGCVLVACSGIVVGLWRWRFGRPYKSGSHSPFAPGWMRWHHLLGLGFAAITLTWIFSGLMSMNPLGIFSAAQRPDLARYAAVPAQGGLLAAPTGAILQSLADSGFRPVELEWLTLAGQPFVLARDAHDGTRLVLAIDGQGQRLLVAQHWSRATLERAGARLMDAPLVKVERMEQYDAYYYRRDSEAMMGGAQRQLPVLRLRFADAGDTLVYLNLQSGQVELSADRAQRIGRWLFSLLHSWDLRPMLAAGWLREAVLILLSIGGLALSGSGVVIGWRRLRRKFGARA</sequence>
<dbReference type="PANTHER" id="PTHR34219">
    <property type="entry name" value="IRON-REGULATED INNER MEMBRANE PROTEIN-RELATED"/>
    <property type="match status" value="1"/>
</dbReference>
<dbReference type="Proteomes" id="UP000006772">
    <property type="component" value="Unassembled WGS sequence"/>
</dbReference>
<feature type="transmembrane region" description="Helical" evidence="1">
    <location>
        <begin position="20"/>
        <end position="44"/>
    </location>
</feature>
<reference evidence="2 3" key="1">
    <citation type="journal article" date="2013" name="Front. Microbiol.">
        <title>The genome of the endophytic bacterium H. frisingense GSF30(T) identifies diverse strategies in the Herbaspirillum genus to interact with plants.</title>
        <authorList>
            <person name="Straub D."/>
            <person name="Rothballer M."/>
            <person name="Hartmann A."/>
            <person name="Ludewig U."/>
        </authorList>
    </citation>
    <scope>NUCLEOTIDE SEQUENCE [LARGE SCALE GENOMIC DNA]</scope>
    <source>
        <strain evidence="2 3">GSF30</strain>
    </source>
</reference>
<comment type="caution">
    <text evidence="2">The sequence shown here is derived from an EMBL/GenBank/DDBJ whole genome shotgun (WGS) entry which is preliminary data.</text>
</comment>
<evidence type="ECO:0008006" key="4">
    <source>
        <dbReference type="Google" id="ProtNLM"/>
    </source>
</evidence>
<evidence type="ECO:0000313" key="3">
    <source>
        <dbReference type="Proteomes" id="UP000006772"/>
    </source>
</evidence>
<dbReference type="InterPro" id="IPR005625">
    <property type="entry name" value="PepSY-ass_TM"/>
</dbReference>
<gene>
    <name evidence="2" type="ORF">HFRIS_006343</name>
</gene>
<dbReference type="AlphaFoldDB" id="A0AAI9N4P8"/>
<dbReference type="PANTHER" id="PTHR34219:SF6">
    <property type="entry name" value="BLR3280 PROTEIN"/>
    <property type="match status" value="1"/>
</dbReference>
<dbReference type="Pfam" id="PF03929">
    <property type="entry name" value="PepSY_TM"/>
    <property type="match status" value="1"/>
</dbReference>
<dbReference type="RefSeq" id="WP_006462439.1">
    <property type="nucleotide sequence ID" value="NZ_AEEC02000006.1"/>
</dbReference>
<evidence type="ECO:0000313" key="2">
    <source>
        <dbReference type="EMBL" id="EOA05690.1"/>
    </source>
</evidence>
<keyword evidence="1" id="KW-1133">Transmembrane helix</keyword>
<feature type="transmembrane region" description="Helical" evidence="1">
    <location>
        <begin position="254"/>
        <end position="274"/>
    </location>
</feature>
<organism evidence="2 3">
    <name type="scientific">Herbaspirillum frisingense GSF30</name>
    <dbReference type="NCBI Taxonomy" id="864073"/>
    <lineage>
        <taxon>Bacteria</taxon>
        <taxon>Pseudomonadati</taxon>
        <taxon>Pseudomonadota</taxon>
        <taxon>Betaproteobacteria</taxon>
        <taxon>Burkholderiales</taxon>
        <taxon>Oxalobacteraceae</taxon>
        <taxon>Herbaspirillum</taxon>
    </lineage>
</organism>
<keyword evidence="1" id="KW-0472">Membrane</keyword>
<name>A0AAI9N4P8_9BURK</name>
<feature type="transmembrane region" description="Helical" evidence="1">
    <location>
        <begin position="206"/>
        <end position="233"/>
    </location>
</feature>
<feature type="transmembrane region" description="Helical" evidence="1">
    <location>
        <begin position="469"/>
        <end position="490"/>
    </location>
</feature>
<keyword evidence="1" id="KW-0812">Transmembrane</keyword>
<dbReference type="EMBL" id="AEEC02000006">
    <property type="protein sequence ID" value="EOA05690.1"/>
    <property type="molecule type" value="Genomic_DNA"/>
</dbReference>
<protein>
    <recommendedName>
        <fullName evidence="4">PepSY domain-containing protein</fullName>
    </recommendedName>
</protein>